<comment type="caution">
    <text evidence="1">The sequence shown here is derived from an EMBL/GenBank/DDBJ whole genome shotgun (WGS) entry which is preliminary data.</text>
</comment>
<sequence>MSPLIERDYIHPEQKIAVKYNYWDYVDNFNKALLYENANKKHSWFIKICSNVFTQPIPNWFCKWTLYGLSIKTIPEQYKNLYSEWIYISPKLLLRRDVCNFWSKLISKDLEGKVHGQEILDLINDTINKYHVQDLSKPQEDILTPFKLIARKLHMKKGVISRSEAIALYKEEVKKDLIKNLDMDIRDDISMTSASHTNQDDEVCIAREAQSDHSTEEIDTDALFKKIQELVEESSNKVTCKGKGKAEMKASQK</sequence>
<evidence type="ECO:0000313" key="2">
    <source>
        <dbReference type="Proteomes" id="UP000824120"/>
    </source>
</evidence>
<proteinExistence type="predicted"/>
<name>A0A9J6B6M3_SOLCO</name>
<keyword evidence="2" id="KW-1185">Reference proteome</keyword>
<dbReference type="EMBL" id="JACXVP010000001">
    <property type="protein sequence ID" value="KAG5632445.1"/>
    <property type="molecule type" value="Genomic_DNA"/>
</dbReference>
<organism evidence="1 2">
    <name type="scientific">Solanum commersonii</name>
    <name type="common">Commerson's wild potato</name>
    <name type="synonym">Commerson's nightshade</name>
    <dbReference type="NCBI Taxonomy" id="4109"/>
    <lineage>
        <taxon>Eukaryota</taxon>
        <taxon>Viridiplantae</taxon>
        <taxon>Streptophyta</taxon>
        <taxon>Embryophyta</taxon>
        <taxon>Tracheophyta</taxon>
        <taxon>Spermatophyta</taxon>
        <taxon>Magnoliopsida</taxon>
        <taxon>eudicotyledons</taxon>
        <taxon>Gunneridae</taxon>
        <taxon>Pentapetalae</taxon>
        <taxon>asterids</taxon>
        <taxon>lamiids</taxon>
        <taxon>Solanales</taxon>
        <taxon>Solanaceae</taxon>
        <taxon>Solanoideae</taxon>
        <taxon>Solaneae</taxon>
        <taxon>Solanum</taxon>
    </lineage>
</organism>
<reference evidence="1 2" key="1">
    <citation type="submission" date="2020-09" db="EMBL/GenBank/DDBJ databases">
        <title>De no assembly of potato wild relative species, Solanum commersonii.</title>
        <authorList>
            <person name="Cho K."/>
        </authorList>
    </citation>
    <scope>NUCLEOTIDE SEQUENCE [LARGE SCALE GENOMIC DNA]</scope>
    <source>
        <strain evidence="1">LZ3.2</strain>
        <tissue evidence="1">Leaf</tissue>
    </source>
</reference>
<accession>A0A9J6B6M3</accession>
<gene>
    <name evidence="1" type="ORF">H5410_004162</name>
</gene>
<protein>
    <submittedName>
        <fullName evidence="1">Uncharacterized protein</fullName>
    </submittedName>
</protein>
<evidence type="ECO:0000313" key="1">
    <source>
        <dbReference type="EMBL" id="KAG5632445.1"/>
    </source>
</evidence>
<dbReference type="Proteomes" id="UP000824120">
    <property type="component" value="Chromosome 1"/>
</dbReference>
<dbReference type="AlphaFoldDB" id="A0A9J6B6M3"/>